<accession>J0W068</accession>
<evidence type="ECO:0000313" key="3">
    <source>
        <dbReference type="Proteomes" id="UP000005732"/>
    </source>
</evidence>
<evidence type="ECO:0000313" key="2">
    <source>
        <dbReference type="EMBL" id="EJC78498.1"/>
    </source>
</evidence>
<name>J0W068_RHILT</name>
<organism evidence="2 3">
    <name type="scientific">Rhizobium leguminosarum bv. trifolii WSM2297</name>
    <dbReference type="NCBI Taxonomy" id="754762"/>
    <lineage>
        <taxon>Bacteria</taxon>
        <taxon>Pseudomonadati</taxon>
        <taxon>Pseudomonadota</taxon>
        <taxon>Alphaproteobacteria</taxon>
        <taxon>Hyphomicrobiales</taxon>
        <taxon>Rhizobiaceae</taxon>
        <taxon>Rhizobium/Agrobacterium group</taxon>
        <taxon>Rhizobium</taxon>
    </lineage>
</organism>
<gene>
    <name evidence="2" type="ORF">Rleg4DRAFT_0065</name>
</gene>
<sequence>MVRRFRGVLVRDRFRDLEGPLAVRKKDVVLMATVSSFESLSHPTRSELRQFAELFMPLFQASSDEAKRQAVAALSQCENMPAAVALFIGNQPIEIAAPFLAASKAIADDTLITIARMQGAAHVKTIVSRDSLSPKVIDALVALRQSQPRPAAASAPITESQTLPLSPAPAEINEADALQEQRVANEEALRERILGLAGHLGHKEDDRLGLRTLTDIQEALLVRFARSREAAHFATALADALSASRWLAERIMLDLSGQQLATTLTSLGMGFLDAVFVLERFYPHLAEQQHNVTRGWMVLDGLDPEECHERVDAWRRADRYTYKPEAANAPAPQETPNHRFIHQAPPQRDMRVLGRRSR</sequence>
<dbReference type="AlphaFoldDB" id="J0W068"/>
<proteinExistence type="predicted"/>
<feature type="region of interest" description="Disordered" evidence="1">
    <location>
        <begin position="326"/>
        <end position="358"/>
    </location>
</feature>
<dbReference type="EMBL" id="JH719395">
    <property type="protein sequence ID" value="EJC78498.1"/>
    <property type="molecule type" value="Genomic_DNA"/>
</dbReference>
<dbReference type="HOGENOM" id="CLU_859532_0_0_5"/>
<evidence type="ECO:0000256" key="1">
    <source>
        <dbReference type="SAM" id="MobiDB-lite"/>
    </source>
</evidence>
<protein>
    <recommendedName>
        <fullName evidence="4">DUF2336 domain-containing protein</fullName>
    </recommendedName>
</protein>
<reference evidence="2 3" key="1">
    <citation type="submission" date="2012-02" db="EMBL/GenBank/DDBJ databases">
        <title>Improved High-Quality Draft Sequence of Rhizobium leguminosarum bv. trifolii WSM2297.</title>
        <authorList>
            <consortium name="US DOE Joint Genome Institute"/>
            <person name="Lucas S."/>
            <person name="Han J."/>
            <person name="Lapidus A."/>
            <person name="Cheng J.-F."/>
            <person name="Goodwin L."/>
            <person name="Pitluck S."/>
            <person name="Peters L."/>
            <person name="Ovchinnikova G."/>
            <person name="Zhang X."/>
            <person name="Detter J.C."/>
            <person name="Han C."/>
            <person name="Tapia R."/>
            <person name="Land M."/>
            <person name="Hauser L."/>
            <person name="Kyrpides N."/>
            <person name="Ivanova N."/>
            <person name="Pagani I."/>
            <person name="Brau L."/>
            <person name="Yates R."/>
            <person name="O'Hara G."/>
            <person name="Rui T."/>
            <person name="Howieson J."/>
            <person name="Reeve W."/>
            <person name="Woyke T."/>
        </authorList>
    </citation>
    <scope>NUCLEOTIDE SEQUENCE [LARGE SCALE GENOMIC DNA]</scope>
    <source>
        <strain evidence="2 3">WSM2297</strain>
    </source>
</reference>
<evidence type="ECO:0008006" key="4">
    <source>
        <dbReference type="Google" id="ProtNLM"/>
    </source>
</evidence>
<dbReference type="Proteomes" id="UP000005732">
    <property type="component" value="Unassembled WGS sequence"/>
</dbReference>